<evidence type="ECO:0000313" key="2">
    <source>
        <dbReference type="Proteomes" id="UP001499990"/>
    </source>
</evidence>
<evidence type="ECO:0000313" key="1">
    <source>
        <dbReference type="EMBL" id="GAA3379596.1"/>
    </source>
</evidence>
<accession>A0ABP6SM96</accession>
<protein>
    <submittedName>
        <fullName evidence="1">Uncharacterized protein</fullName>
    </submittedName>
</protein>
<keyword evidence="2" id="KW-1185">Reference proteome</keyword>
<gene>
    <name evidence="1" type="ORF">GCM10020367_63790</name>
</gene>
<organism evidence="1 2">
    <name type="scientific">Streptomyces sannanensis</name>
    <dbReference type="NCBI Taxonomy" id="285536"/>
    <lineage>
        <taxon>Bacteria</taxon>
        <taxon>Bacillati</taxon>
        <taxon>Actinomycetota</taxon>
        <taxon>Actinomycetes</taxon>
        <taxon>Kitasatosporales</taxon>
        <taxon>Streptomycetaceae</taxon>
        <taxon>Streptomyces</taxon>
    </lineage>
</organism>
<reference evidence="2" key="1">
    <citation type="journal article" date="2019" name="Int. J. Syst. Evol. Microbiol.">
        <title>The Global Catalogue of Microorganisms (GCM) 10K type strain sequencing project: providing services to taxonomists for standard genome sequencing and annotation.</title>
        <authorList>
            <consortium name="The Broad Institute Genomics Platform"/>
            <consortium name="The Broad Institute Genome Sequencing Center for Infectious Disease"/>
            <person name="Wu L."/>
            <person name="Ma J."/>
        </authorList>
    </citation>
    <scope>NUCLEOTIDE SEQUENCE [LARGE SCALE GENOMIC DNA]</scope>
    <source>
        <strain evidence="2">JCM 9651</strain>
    </source>
</reference>
<name>A0ABP6SM96_9ACTN</name>
<dbReference type="Proteomes" id="UP001499990">
    <property type="component" value="Unassembled WGS sequence"/>
</dbReference>
<comment type="caution">
    <text evidence="1">The sequence shown here is derived from an EMBL/GenBank/DDBJ whole genome shotgun (WGS) entry which is preliminary data.</text>
</comment>
<sequence>MAKVKAFIVHDTASGRIISIGRPVGGVKAVPIAGDGKSVLETEVEESDIDDMVGGKYRVDTERNSIVDI</sequence>
<proteinExistence type="predicted"/>
<dbReference type="EMBL" id="BAAAYL010000001">
    <property type="protein sequence ID" value="GAA3379596.1"/>
    <property type="molecule type" value="Genomic_DNA"/>
</dbReference>
<dbReference type="RefSeq" id="WP_345044137.1">
    <property type="nucleotide sequence ID" value="NZ_BAAAYL010000001.1"/>
</dbReference>